<proteinExistence type="predicted"/>
<evidence type="ECO:0000313" key="2">
    <source>
        <dbReference type="EMBL" id="KAJ7350244.1"/>
    </source>
</evidence>
<feature type="compositionally biased region" description="Low complexity" evidence="1">
    <location>
        <begin position="617"/>
        <end position="628"/>
    </location>
</feature>
<feature type="compositionally biased region" description="Basic and acidic residues" evidence="1">
    <location>
        <begin position="602"/>
        <end position="611"/>
    </location>
</feature>
<feature type="compositionally biased region" description="Low complexity" evidence="1">
    <location>
        <begin position="702"/>
        <end position="721"/>
    </location>
</feature>
<name>A0AAD7EV59_9AGAR</name>
<dbReference type="SUPFAM" id="SSF52047">
    <property type="entry name" value="RNI-like"/>
    <property type="match status" value="1"/>
</dbReference>
<gene>
    <name evidence="2" type="ORF">DFH08DRAFT_860823</name>
</gene>
<keyword evidence="3" id="KW-1185">Reference proteome</keyword>
<dbReference type="EMBL" id="JARIHO010000014">
    <property type="protein sequence ID" value="KAJ7350244.1"/>
    <property type="molecule type" value="Genomic_DNA"/>
</dbReference>
<comment type="caution">
    <text evidence="2">The sequence shown here is derived from an EMBL/GenBank/DDBJ whole genome shotgun (WGS) entry which is preliminary data.</text>
</comment>
<feature type="compositionally biased region" description="Low complexity" evidence="1">
    <location>
        <begin position="673"/>
        <end position="684"/>
    </location>
</feature>
<dbReference type="Proteomes" id="UP001218218">
    <property type="component" value="Unassembled WGS sequence"/>
</dbReference>
<dbReference type="Gene3D" id="3.80.10.10">
    <property type="entry name" value="Ribonuclease Inhibitor"/>
    <property type="match status" value="1"/>
</dbReference>
<protein>
    <submittedName>
        <fullName evidence="2">Uncharacterized protein</fullName>
    </submittedName>
</protein>
<evidence type="ECO:0000256" key="1">
    <source>
        <dbReference type="SAM" id="MobiDB-lite"/>
    </source>
</evidence>
<reference evidence="2" key="1">
    <citation type="submission" date="2023-03" db="EMBL/GenBank/DDBJ databases">
        <title>Massive genome expansion in bonnet fungi (Mycena s.s.) driven by repeated elements and novel gene families across ecological guilds.</title>
        <authorList>
            <consortium name="Lawrence Berkeley National Laboratory"/>
            <person name="Harder C.B."/>
            <person name="Miyauchi S."/>
            <person name="Viragh M."/>
            <person name="Kuo A."/>
            <person name="Thoen E."/>
            <person name="Andreopoulos B."/>
            <person name="Lu D."/>
            <person name="Skrede I."/>
            <person name="Drula E."/>
            <person name="Henrissat B."/>
            <person name="Morin E."/>
            <person name="Kohler A."/>
            <person name="Barry K."/>
            <person name="LaButti K."/>
            <person name="Morin E."/>
            <person name="Salamov A."/>
            <person name="Lipzen A."/>
            <person name="Mereny Z."/>
            <person name="Hegedus B."/>
            <person name="Baldrian P."/>
            <person name="Stursova M."/>
            <person name="Weitz H."/>
            <person name="Taylor A."/>
            <person name="Grigoriev I.V."/>
            <person name="Nagy L.G."/>
            <person name="Martin F."/>
            <person name="Kauserud H."/>
        </authorList>
    </citation>
    <scope>NUCLEOTIDE SEQUENCE</scope>
    <source>
        <strain evidence="2">CBHHK002</strain>
    </source>
</reference>
<evidence type="ECO:0000313" key="3">
    <source>
        <dbReference type="Proteomes" id="UP001218218"/>
    </source>
</evidence>
<feature type="region of interest" description="Disordered" evidence="1">
    <location>
        <begin position="591"/>
        <end position="775"/>
    </location>
</feature>
<accession>A0AAD7EV59</accession>
<organism evidence="2 3">
    <name type="scientific">Mycena albidolilacea</name>
    <dbReference type="NCBI Taxonomy" id="1033008"/>
    <lineage>
        <taxon>Eukaryota</taxon>
        <taxon>Fungi</taxon>
        <taxon>Dikarya</taxon>
        <taxon>Basidiomycota</taxon>
        <taxon>Agaricomycotina</taxon>
        <taxon>Agaricomycetes</taxon>
        <taxon>Agaricomycetidae</taxon>
        <taxon>Agaricales</taxon>
        <taxon>Marasmiineae</taxon>
        <taxon>Mycenaceae</taxon>
        <taxon>Mycena</taxon>
    </lineage>
</organism>
<dbReference type="AlphaFoldDB" id="A0AAD7EV59"/>
<sequence length="775" mass="82866">MSRPLESLPQLLLDEIVNTALVLAPSLRSSFLSSLGSCMHASAVRVLFQTVSLQDNAKLEESRSAYPVLSNPARYASNVKTLVIADPVLPENGDALRPIDADLLLPLLAICANIEALVWESPFPPPDGLCEVLAAHNPRLSRVVVAPPSLAPSQRCSLAKWDAPSLPLLSGLSGLTSLRLCRLSQAGARAFSALLEDLGDESLLESLSIDFVWLDDPLCEKIVDAGRKIQKLGLTTSGTKLTDKGIVAILEGCDALEDFCLEVEGRLSRTLWTKPTGFPPSLKTLRIVIAETGPHHSWATDHLDSLHVVLGSLSALDVVRREALPSLHCGVAIFDGVIDDAVTLKPIPPAFMDKIKQQKNQMSSFRCDFWSFSIADIKLLLECSPKLERTQLCLDAPFSKLIGLTSTFASLSSLHTLSVSITPVHAPGKPPAPILPLPSSDSPLPTPTKSPVLKSKSVLPQLLDLDQMQIQACHLETPGDPSMPLLREIKRFVRKCPQLEVIEWYGKDGRGAWAITRPATCSKISVNVAVEYTAPKITEEVWKAIMREESIEEAVKRGWGGFAEIERVGHAWTGETAEAFEAKRLAAEKEKEEAAATSSVERVGKTREAGKRARMPSVSISSISSSGSDVLPLTPTTSPVHHGPLTSPVSDSVSEAGTPWLQDCASSNRKRTPSTPSAPSAGASKQRTRSSTTASNRDTAGDRSTASAAASGSASTRGAKSNRGRGGGSANANSNTRGPRRPTVESSSGRSRGGRGPRTSSNNETTRPRRPAATA</sequence>
<dbReference type="InterPro" id="IPR032675">
    <property type="entry name" value="LRR_dom_sf"/>
</dbReference>